<dbReference type="InterPro" id="IPR006439">
    <property type="entry name" value="HAD-SF_hydro_IA"/>
</dbReference>
<dbReference type="EMBL" id="AP025730">
    <property type="protein sequence ID" value="BDI05273.1"/>
    <property type="molecule type" value="Genomic_DNA"/>
</dbReference>
<evidence type="ECO:0000256" key="2">
    <source>
        <dbReference type="ARBA" id="ARBA00022801"/>
    </source>
</evidence>
<accession>A0ABM7YLG6</accession>
<dbReference type="SFLD" id="SFLDS00003">
    <property type="entry name" value="Haloacid_Dehalogenase"/>
    <property type="match status" value="1"/>
</dbReference>
<dbReference type="NCBIfam" id="TIGR01549">
    <property type="entry name" value="HAD-SF-IA-v1"/>
    <property type="match status" value="1"/>
</dbReference>
<name>A0ABM7YLG6_9BURK</name>
<evidence type="ECO:0000313" key="4">
    <source>
        <dbReference type="EMBL" id="BDI05273.1"/>
    </source>
</evidence>
<dbReference type="NCBIfam" id="TIGR01509">
    <property type="entry name" value="HAD-SF-IA-v3"/>
    <property type="match status" value="1"/>
</dbReference>
<organism evidence="4 5">
    <name type="scientific">Sphaerotilus microaerophilus</name>
    <dbReference type="NCBI Taxonomy" id="2914710"/>
    <lineage>
        <taxon>Bacteria</taxon>
        <taxon>Pseudomonadati</taxon>
        <taxon>Pseudomonadota</taxon>
        <taxon>Betaproteobacteria</taxon>
        <taxon>Burkholderiales</taxon>
        <taxon>Sphaerotilaceae</taxon>
        <taxon>Sphaerotilus</taxon>
    </lineage>
</organism>
<dbReference type="PANTHER" id="PTHR46470">
    <property type="entry name" value="N-ACYLNEURAMINATE-9-PHOSPHATASE"/>
    <property type="match status" value="1"/>
</dbReference>
<dbReference type="GO" id="GO:0016787">
    <property type="term" value="F:hydrolase activity"/>
    <property type="evidence" value="ECO:0007669"/>
    <property type="project" value="UniProtKB-KW"/>
</dbReference>
<comment type="cofactor">
    <cofactor evidence="1">
        <name>Mg(2+)</name>
        <dbReference type="ChEBI" id="CHEBI:18420"/>
    </cofactor>
</comment>
<evidence type="ECO:0000313" key="5">
    <source>
        <dbReference type="Proteomes" id="UP001057498"/>
    </source>
</evidence>
<dbReference type="SFLD" id="SFLDG01129">
    <property type="entry name" value="C1.5:_HAD__Beta-PGM__Phosphata"/>
    <property type="match status" value="1"/>
</dbReference>
<dbReference type="Proteomes" id="UP001057498">
    <property type="component" value="Chromosome"/>
</dbReference>
<gene>
    <name evidence="4" type="ORF">CATMQ487_22430</name>
</gene>
<dbReference type="InterPro" id="IPR023214">
    <property type="entry name" value="HAD_sf"/>
</dbReference>
<keyword evidence="2 4" id="KW-0378">Hydrolase</keyword>
<keyword evidence="3" id="KW-0460">Magnesium</keyword>
<keyword evidence="5" id="KW-1185">Reference proteome</keyword>
<dbReference type="Pfam" id="PF00702">
    <property type="entry name" value="Hydrolase"/>
    <property type="match status" value="1"/>
</dbReference>
<dbReference type="SUPFAM" id="SSF56784">
    <property type="entry name" value="HAD-like"/>
    <property type="match status" value="1"/>
</dbReference>
<evidence type="ECO:0000256" key="3">
    <source>
        <dbReference type="ARBA" id="ARBA00022842"/>
    </source>
</evidence>
<sequence>MRPRAFTLDLDDTLWPIEPTLRRAEAALRGWLAEHAPATLAGCGDAGMLRLRAQVALDHPELAHDLSTLRLITIHRALVAAGDDPALAEPAFEAFMAARQQVTWFDDVRPALDRLAAHGPLLAVSNGNAELAPTGLAPWFAGSVSARSTGVAKPDARIFAAACAQLGCRPDEVMHIGDDWRADIHGAREAGLHSAWVRRAELPLRDDSGGLGGQHRLLAAPPPPAGHHLEVPHLLALADWLDAL</sequence>
<dbReference type="Gene3D" id="3.40.50.1000">
    <property type="entry name" value="HAD superfamily/HAD-like"/>
    <property type="match status" value="1"/>
</dbReference>
<protein>
    <submittedName>
        <fullName evidence="4">Hydrolase</fullName>
    </submittedName>
</protein>
<reference evidence="4" key="1">
    <citation type="submission" date="2022-04" db="EMBL/GenBank/DDBJ databases">
        <title>Whole genome sequence of Sphaerotilus sp. FB-5.</title>
        <authorList>
            <person name="Takeda M."/>
            <person name="Narihara S."/>
            <person name="Akimoto M."/>
            <person name="Akimoto R."/>
            <person name="Nishiyashiki S."/>
            <person name="Murakami T."/>
        </authorList>
    </citation>
    <scope>NUCLEOTIDE SEQUENCE</scope>
    <source>
        <strain evidence="4">FB-5</strain>
    </source>
</reference>
<dbReference type="PANTHER" id="PTHR46470:SF4">
    <property type="entry name" value="5-AMINO-6-(5-PHOSPHO-D-RIBITYLAMINO)URACIL PHOSPHATASE YIGB"/>
    <property type="match status" value="1"/>
</dbReference>
<evidence type="ECO:0000256" key="1">
    <source>
        <dbReference type="ARBA" id="ARBA00001946"/>
    </source>
</evidence>
<dbReference type="InterPro" id="IPR036412">
    <property type="entry name" value="HAD-like_sf"/>
</dbReference>
<dbReference type="InterPro" id="IPR051400">
    <property type="entry name" value="HAD-like_hydrolase"/>
</dbReference>
<proteinExistence type="predicted"/>
<dbReference type="Gene3D" id="1.20.120.1600">
    <property type="match status" value="1"/>
</dbReference>